<sequence length="212" mass="24109">MLLKSSTLILCLSFFVFSEATKIYYKPFVLGKQSAPAQANVLLEYNFIPESSSFMISNRDLSFVDGKYCLSLDSKAEDCFQIADLKHDQDYDLVINGKNTKKVSLKNNQHENGSFNISAVVSSSLEMPKTPLDLLKKTTKKYEDLKKNKKQASRNNIKNNIAKPVHEELENVEKDEEEPSFMAKNWRYLIVGFLIYKLVSGGKTATKETKKD</sequence>
<gene>
    <name evidence="2" type="ORF">HANVADRAFT_90353</name>
</gene>
<dbReference type="Proteomes" id="UP000092321">
    <property type="component" value="Unassembled WGS sequence"/>
</dbReference>
<evidence type="ECO:0000313" key="3">
    <source>
        <dbReference type="Proteomes" id="UP000092321"/>
    </source>
</evidence>
<keyword evidence="3" id="KW-1185">Reference proteome</keyword>
<proteinExistence type="predicted"/>
<name>A0A1B7TBC3_9ASCO</name>
<dbReference type="OrthoDB" id="1894652at2759"/>
<feature type="signal peptide" evidence="1">
    <location>
        <begin position="1"/>
        <end position="20"/>
    </location>
</feature>
<comment type="caution">
    <text evidence="2">The sequence shown here is derived from an EMBL/GenBank/DDBJ whole genome shotgun (WGS) entry which is preliminary data.</text>
</comment>
<accession>A0A1B7TBC3</accession>
<dbReference type="Pfam" id="PF21203">
    <property type="entry name" value="ECM10"/>
    <property type="match status" value="1"/>
</dbReference>
<organism evidence="2 3">
    <name type="scientific">Hanseniaspora valbyensis NRRL Y-1626</name>
    <dbReference type="NCBI Taxonomy" id="766949"/>
    <lineage>
        <taxon>Eukaryota</taxon>
        <taxon>Fungi</taxon>
        <taxon>Dikarya</taxon>
        <taxon>Ascomycota</taxon>
        <taxon>Saccharomycotina</taxon>
        <taxon>Saccharomycetes</taxon>
        <taxon>Saccharomycodales</taxon>
        <taxon>Saccharomycodaceae</taxon>
        <taxon>Hanseniaspora</taxon>
    </lineage>
</organism>
<dbReference type="AlphaFoldDB" id="A0A1B7TBC3"/>
<evidence type="ECO:0008006" key="4">
    <source>
        <dbReference type="Google" id="ProtNLM"/>
    </source>
</evidence>
<evidence type="ECO:0000256" key="1">
    <source>
        <dbReference type="SAM" id="SignalP"/>
    </source>
</evidence>
<protein>
    <recommendedName>
        <fullName evidence="4">ER membrane protein complex subunit 10</fullName>
    </recommendedName>
</protein>
<evidence type="ECO:0000313" key="2">
    <source>
        <dbReference type="EMBL" id="OBA26020.1"/>
    </source>
</evidence>
<reference evidence="3" key="1">
    <citation type="journal article" date="2016" name="Proc. Natl. Acad. Sci. U.S.A.">
        <title>Comparative genomics of biotechnologically important yeasts.</title>
        <authorList>
            <person name="Riley R."/>
            <person name="Haridas S."/>
            <person name="Wolfe K.H."/>
            <person name="Lopes M.R."/>
            <person name="Hittinger C.T."/>
            <person name="Goeker M."/>
            <person name="Salamov A.A."/>
            <person name="Wisecaver J.H."/>
            <person name="Long T.M."/>
            <person name="Calvey C.H."/>
            <person name="Aerts A.L."/>
            <person name="Barry K.W."/>
            <person name="Choi C."/>
            <person name="Clum A."/>
            <person name="Coughlan A.Y."/>
            <person name="Deshpande S."/>
            <person name="Douglass A.P."/>
            <person name="Hanson S.J."/>
            <person name="Klenk H.-P."/>
            <person name="LaButti K.M."/>
            <person name="Lapidus A."/>
            <person name="Lindquist E.A."/>
            <person name="Lipzen A.M."/>
            <person name="Meier-Kolthoff J.P."/>
            <person name="Ohm R.A."/>
            <person name="Otillar R.P."/>
            <person name="Pangilinan J.L."/>
            <person name="Peng Y."/>
            <person name="Rokas A."/>
            <person name="Rosa C.A."/>
            <person name="Scheuner C."/>
            <person name="Sibirny A.A."/>
            <person name="Slot J.C."/>
            <person name="Stielow J.B."/>
            <person name="Sun H."/>
            <person name="Kurtzman C.P."/>
            <person name="Blackwell M."/>
            <person name="Grigoriev I.V."/>
            <person name="Jeffries T.W."/>
        </authorList>
    </citation>
    <scope>NUCLEOTIDE SEQUENCE [LARGE SCALE GENOMIC DNA]</scope>
    <source>
        <strain evidence="3">NRRL Y-1626</strain>
    </source>
</reference>
<dbReference type="EMBL" id="LXPE01000027">
    <property type="protein sequence ID" value="OBA26020.1"/>
    <property type="molecule type" value="Genomic_DNA"/>
</dbReference>
<feature type="chain" id="PRO_5008598670" description="ER membrane protein complex subunit 10" evidence="1">
    <location>
        <begin position="21"/>
        <end position="212"/>
    </location>
</feature>
<keyword evidence="1" id="KW-0732">Signal</keyword>